<dbReference type="SUPFAM" id="SSF51905">
    <property type="entry name" value="FAD/NAD(P)-binding domain"/>
    <property type="match status" value="1"/>
</dbReference>
<evidence type="ECO:0000313" key="2">
    <source>
        <dbReference type="EMBL" id="WIA19111.1"/>
    </source>
</evidence>
<feature type="chain" id="PRO_5046801813" description="Amine oxidase domain-containing protein" evidence="1">
    <location>
        <begin position="26"/>
        <end position="609"/>
    </location>
</feature>
<protein>
    <recommendedName>
        <fullName evidence="4">Amine oxidase domain-containing protein</fullName>
    </recommendedName>
</protein>
<keyword evidence="1" id="KW-0732">Signal</keyword>
<dbReference type="InterPro" id="IPR036188">
    <property type="entry name" value="FAD/NAD-bd_sf"/>
</dbReference>
<dbReference type="PANTHER" id="PTHR43734:SF1">
    <property type="entry name" value="PHYTOENE DESATURASE"/>
    <property type="match status" value="1"/>
</dbReference>
<gene>
    <name evidence="2" type="ORF">OEZ85_003759</name>
</gene>
<reference evidence="2 3" key="1">
    <citation type="submission" date="2023-05" db="EMBL/GenBank/DDBJ databases">
        <title>A 100% complete, gapless, phased diploid assembly of the Scenedesmus obliquus UTEX 3031 genome.</title>
        <authorList>
            <person name="Biondi T.C."/>
            <person name="Hanschen E.R."/>
            <person name="Kwon T."/>
            <person name="Eng W."/>
            <person name="Kruse C.P.S."/>
            <person name="Koehler S.I."/>
            <person name="Kunde Y."/>
            <person name="Gleasner C.D."/>
            <person name="You Mak K.T."/>
            <person name="Polle J."/>
            <person name="Hovde B.T."/>
            <person name="Starkenburg S.R."/>
        </authorList>
    </citation>
    <scope>NUCLEOTIDE SEQUENCE [LARGE SCALE GENOMIC DNA]</scope>
    <source>
        <strain evidence="2 3">DOE0152z</strain>
    </source>
</reference>
<keyword evidence="3" id="KW-1185">Reference proteome</keyword>
<dbReference type="PANTHER" id="PTHR43734">
    <property type="entry name" value="PHYTOENE DESATURASE"/>
    <property type="match status" value="1"/>
</dbReference>
<evidence type="ECO:0000313" key="3">
    <source>
        <dbReference type="Proteomes" id="UP001244341"/>
    </source>
</evidence>
<accession>A0ABY8UG55</accession>
<dbReference type="Pfam" id="PF13450">
    <property type="entry name" value="NAD_binding_8"/>
    <property type="match status" value="1"/>
</dbReference>
<organism evidence="2 3">
    <name type="scientific">Tetradesmus obliquus</name>
    <name type="common">Green alga</name>
    <name type="synonym">Acutodesmus obliquus</name>
    <dbReference type="NCBI Taxonomy" id="3088"/>
    <lineage>
        <taxon>Eukaryota</taxon>
        <taxon>Viridiplantae</taxon>
        <taxon>Chlorophyta</taxon>
        <taxon>core chlorophytes</taxon>
        <taxon>Chlorophyceae</taxon>
        <taxon>CS clade</taxon>
        <taxon>Sphaeropleales</taxon>
        <taxon>Scenedesmaceae</taxon>
        <taxon>Tetradesmus</taxon>
    </lineage>
</organism>
<dbReference type="Gene3D" id="3.50.50.60">
    <property type="entry name" value="FAD/NAD(P)-binding domain"/>
    <property type="match status" value="1"/>
</dbReference>
<proteinExistence type="predicted"/>
<feature type="signal peptide" evidence="1">
    <location>
        <begin position="1"/>
        <end position="25"/>
    </location>
</feature>
<dbReference type="Proteomes" id="UP001244341">
    <property type="component" value="Chromosome 10b"/>
</dbReference>
<dbReference type="EMBL" id="CP126217">
    <property type="protein sequence ID" value="WIA19111.1"/>
    <property type="molecule type" value="Genomic_DNA"/>
</dbReference>
<evidence type="ECO:0008006" key="4">
    <source>
        <dbReference type="Google" id="ProtNLM"/>
    </source>
</evidence>
<name>A0ABY8UG55_TETOB</name>
<sequence>MDPYKHKRALIVLTTLILASEYAVAAAPACDCSNEPLTAQQAANLTSCKVLIIGAGPGGLYSAYFLRELGSDLCLVEKKKELGGKQQATEPPKQLATPGSPPWLDPAAIGTCGLRINQAFADQRCLASRMGVSSQEADFDSLYNAKGQWHRSKQAFLGPAGKRGSAFPGLSAADPDTEDLESSMLEYAFVTGSSNVNPVTGKSPRPHPAAKCATYKRAKDYLVALYGQAGYDFLLAGASFRNDWESELDVCGYIAYYTADWQRPGTSFYPEGGFRRFHSELRKRIAAAGVRIFNSSPINCLSEITTANTAPNSTSKYAALTASGRGWRAERLILSPVPRDVLKMQGSLAAKLAQQPELNSITPVKVAVYNAYWPSRWWEKYGSRSGRNFLLVTPSDSRCLVRSEFPGVKALASVNASRPVYTDDPKCVEKWEKLHASGGIAAVRKAVVEALQSFFPQEKIPQPIAGGDAFYLPVAAWHYLKGNGTARKVTVQRVADWALAPLQGFNSRGSAKPKSSICMVGEAYYITGSGWSWGALQSAMRCLKAKFADVMSEAAKADMEFVRVGCQKGRTTAVSPDAAAELTFKGEVRQAAGVQLPRLNPATGRTLAE</sequence>
<evidence type="ECO:0000256" key="1">
    <source>
        <dbReference type="SAM" id="SignalP"/>
    </source>
</evidence>